<name>A0A6P7FDB8_DIAVI</name>
<reference evidence="1" key="1">
    <citation type="submission" date="2025-08" db="UniProtKB">
        <authorList>
            <consortium name="RefSeq"/>
        </authorList>
    </citation>
    <scope>IDENTIFICATION</scope>
    <source>
        <tissue evidence="1">Whole insect</tissue>
    </source>
</reference>
<proteinExistence type="predicted"/>
<protein>
    <submittedName>
        <fullName evidence="1">Uncharacterized protein LOC114329186</fullName>
    </submittedName>
</protein>
<accession>A0A6P7FDB8</accession>
<organism evidence="1">
    <name type="scientific">Diabrotica virgifera virgifera</name>
    <name type="common">western corn rootworm</name>
    <dbReference type="NCBI Taxonomy" id="50390"/>
    <lineage>
        <taxon>Eukaryota</taxon>
        <taxon>Metazoa</taxon>
        <taxon>Ecdysozoa</taxon>
        <taxon>Arthropoda</taxon>
        <taxon>Hexapoda</taxon>
        <taxon>Insecta</taxon>
        <taxon>Pterygota</taxon>
        <taxon>Neoptera</taxon>
        <taxon>Endopterygota</taxon>
        <taxon>Coleoptera</taxon>
        <taxon>Polyphaga</taxon>
        <taxon>Cucujiformia</taxon>
        <taxon>Chrysomeloidea</taxon>
        <taxon>Chrysomelidae</taxon>
        <taxon>Galerucinae</taxon>
        <taxon>Diabroticina</taxon>
        <taxon>Diabroticites</taxon>
        <taxon>Diabrotica</taxon>
    </lineage>
</organism>
<sequence>MRFLELYLTGKGKLKFDAILTQAEEAFAVLNNNCSDIEDNEDRDYEGLIYQHQMRMVALEKEEIPQQKTKKVKKQKIIGRMEKLYLRMVPSIFHVKVILVMMKVIV</sequence>
<dbReference type="AlphaFoldDB" id="A0A6P7FDB8"/>
<gene>
    <name evidence="1" type="primary">LOC114329186</name>
</gene>
<dbReference type="InParanoid" id="A0A6P7FDB8"/>
<evidence type="ECO:0000313" key="1">
    <source>
        <dbReference type="RefSeq" id="XP_028134014.1"/>
    </source>
</evidence>
<dbReference type="RefSeq" id="XP_028134014.1">
    <property type="nucleotide sequence ID" value="XM_028278213.1"/>
</dbReference>